<dbReference type="InterPro" id="IPR007837">
    <property type="entry name" value="DinB"/>
</dbReference>
<evidence type="ECO:0000313" key="4">
    <source>
        <dbReference type="Proteomes" id="UP001627408"/>
    </source>
</evidence>
<protein>
    <submittedName>
        <fullName evidence="3">DinB family protein</fullName>
    </submittedName>
</protein>
<dbReference type="SUPFAM" id="SSF109854">
    <property type="entry name" value="DinB/YfiT-like putative metalloenzymes"/>
    <property type="match status" value="1"/>
</dbReference>
<evidence type="ECO:0000313" key="3">
    <source>
        <dbReference type="EMBL" id="MFL4471239.1"/>
    </source>
</evidence>
<dbReference type="RefSeq" id="WP_407593068.1">
    <property type="nucleotide sequence ID" value="NZ_JBHDIY010000002.1"/>
</dbReference>
<organism evidence="3 4">
    <name type="scientific">Tateyamaria armeniaca</name>
    <dbReference type="NCBI Taxonomy" id="2518930"/>
    <lineage>
        <taxon>Bacteria</taxon>
        <taxon>Pseudomonadati</taxon>
        <taxon>Pseudomonadota</taxon>
        <taxon>Alphaproteobacteria</taxon>
        <taxon>Rhodobacterales</taxon>
        <taxon>Roseobacteraceae</taxon>
        <taxon>Tateyamaria</taxon>
    </lineage>
</organism>
<accession>A0ABW8UWX4</accession>
<proteinExistence type="inferred from homology"/>
<evidence type="ECO:0000256" key="2">
    <source>
        <dbReference type="ARBA" id="ARBA00022723"/>
    </source>
</evidence>
<dbReference type="Gene3D" id="1.20.120.450">
    <property type="entry name" value="dinb family like domain"/>
    <property type="match status" value="1"/>
</dbReference>
<sequence length="169" mass="19512">MIEAGYVRQMARYNAWQNRQITEALTGVDDDVLRADRGAFFGSIMGTLNHLLWGDTLWMSRFHDRVPAPAVPPSEHLTFTPTFAVWSAERFRLDGAMRMWADTLRSLDLKRRLSWHSGTMNRDFRQPLETCVVHMFNHQIHHRGQVHAMMTAAGLQAPVTDMVFMPEDE</sequence>
<dbReference type="PANTHER" id="PTHR37302">
    <property type="entry name" value="SLR1116 PROTEIN"/>
    <property type="match status" value="1"/>
</dbReference>
<name>A0ABW8UWX4_9RHOB</name>
<dbReference type="Proteomes" id="UP001627408">
    <property type="component" value="Unassembled WGS sequence"/>
</dbReference>
<dbReference type="Pfam" id="PF05163">
    <property type="entry name" value="DinB"/>
    <property type="match status" value="1"/>
</dbReference>
<comment type="similarity">
    <text evidence="1">Belongs to the DinB family.</text>
</comment>
<dbReference type="InterPro" id="IPR034660">
    <property type="entry name" value="DinB/YfiT-like"/>
</dbReference>
<keyword evidence="4" id="KW-1185">Reference proteome</keyword>
<evidence type="ECO:0000256" key="1">
    <source>
        <dbReference type="ARBA" id="ARBA00008635"/>
    </source>
</evidence>
<gene>
    <name evidence="3" type="ORF">ACERZ8_15625</name>
</gene>
<dbReference type="PANTHER" id="PTHR37302:SF1">
    <property type="entry name" value="PROTEIN DINB"/>
    <property type="match status" value="1"/>
</dbReference>
<comment type="caution">
    <text evidence="3">The sequence shown here is derived from an EMBL/GenBank/DDBJ whole genome shotgun (WGS) entry which is preliminary data.</text>
</comment>
<keyword evidence="2" id="KW-0479">Metal-binding</keyword>
<reference evidence="3 4" key="1">
    <citation type="submission" date="2024-08" db="EMBL/GenBank/DDBJ databases">
        <title>Tateyamaria sp. nov., isolated from marine algae.</title>
        <authorList>
            <person name="Choi B.J."/>
            <person name="Kim J.M."/>
            <person name="Lee J.K."/>
            <person name="Choi D.G."/>
            <person name="Bayburt H."/>
            <person name="Baek J.H."/>
            <person name="Han D.M."/>
            <person name="Jeon C.O."/>
        </authorList>
    </citation>
    <scope>NUCLEOTIDE SEQUENCE [LARGE SCALE GENOMIC DNA]</scope>
    <source>
        <strain evidence="3 4">KMU-156</strain>
    </source>
</reference>
<dbReference type="EMBL" id="JBHDIY010000002">
    <property type="protein sequence ID" value="MFL4471239.1"/>
    <property type="molecule type" value="Genomic_DNA"/>
</dbReference>